<dbReference type="AlphaFoldDB" id="A0A7Y9KWY9"/>
<name>A0A7Y9KWY9_9ACTN</name>
<organism evidence="1 2">
    <name type="scientific">Streptomyces fulvorobeus</name>
    <dbReference type="NCBI Taxonomy" id="284028"/>
    <lineage>
        <taxon>Bacteria</taxon>
        <taxon>Bacillati</taxon>
        <taxon>Actinomycetota</taxon>
        <taxon>Actinomycetes</taxon>
        <taxon>Kitasatosporales</taxon>
        <taxon>Streptomycetaceae</taxon>
        <taxon>Streptomyces</taxon>
    </lineage>
</organism>
<evidence type="ECO:0000313" key="1">
    <source>
        <dbReference type="EMBL" id="NYE44786.1"/>
    </source>
</evidence>
<gene>
    <name evidence="1" type="ORF">HEB29_005797</name>
</gene>
<dbReference type="Proteomes" id="UP000530403">
    <property type="component" value="Unassembled WGS sequence"/>
</dbReference>
<accession>A0A7Y9KWY9</accession>
<proteinExistence type="predicted"/>
<sequence>MARDQVGEEPEDEPAGEPAVAAFGFWFIALLGTDFLSLSTNCTGSCLPS</sequence>
<reference evidence="1 2" key="1">
    <citation type="submission" date="2020-07" db="EMBL/GenBank/DDBJ databases">
        <title>Sequencing the genomes of 1000 actinobacteria strains.</title>
        <authorList>
            <person name="Klenk H.-P."/>
        </authorList>
    </citation>
    <scope>NUCLEOTIDE SEQUENCE [LARGE SCALE GENOMIC DNA]</scope>
    <source>
        <strain evidence="1 2">DSM 41455</strain>
    </source>
</reference>
<protein>
    <submittedName>
        <fullName evidence="1">Uncharacterized protein</fullName>
    </submittedName>
</protein>
<dbReference type="EMBL" id="JACCCF010000001">
    <property type="protein sequence ID" value="NYE44786.1"/>
    <property type="molecule type" value="Genomic_DNA"/>
</dbReference>
<evidence type="ECO:0000313" key="2">
    <source>
        <dbReference type="Proteomes" id="UP000530403"/>
    </source>
</evidence>
<comment type="caution">
    <text evidence="1">The sequence shown here is derived from an EMBL/GenBank/DDBJ whole genome shotgun (WGS) entry which is preliminary data.</text>
</comment>